<dbReference type="HOGENOM" id="CLU_051064_2_1_9"/>
<dbReference type="InterPro" id="IPR013319">
    <property type="entry name" value="GH11/12"/>
</dbReference>
<accession>F8FJW1</accession>
<evidence type="ECO:0000256" key="1">
    <source>
        <dbReference type="ARBA" id="ARBA00005519"/>
    </source>
</evidence>
<comment type="similarity">
    <text evidence="1 2">Belongs to the glycosyl hydrolase 12 (cellulase H) family.</text>
</comment>
<keyword evidence="2" id="KW-0119">Carbohydrate metabolism</keyword>
<dbReference type="InterPro" id="IPR002594">
    <property type="entry name" value="GH12"/>
</dbReference>
<dbReference type="PANTHER" id="PTHR34002:SF9">
    <property type="entry name" value="XYLOGLUCAN-SPECIFIC ENDO-BETA-1,4-GLUCANASE A"/>
    <property type="match status" value="1"/>
</dbReference>
<dbReference type="AlphaFoldDB" id="F8FJW1"/>
<evidence type="ECO:0000256" key="3">
    <source>
        <dbReference type="SAM" id="SignalP"/>
    </source>
</evidence>
<proteinExistence type="inferred from homology"/>
<keyword evidence="2" id="KW-0326">Glycosidase</keyword>
<feature type="signal peptide" evidence="3">
    <location>
        <begin position="1"/>
        <end position="32"/>
    </location>
</feature>
<dbReference type="KEGG" id="pms:KNP414_04917"/>
<reference evidence="5" key="1">
    <citation type="submission" date="2011-06" db="EMBL/GenBank/DDBJ databases">
        <title>Complete genome sequence of Paenibacillus mucilaginosus KNP414.</title>
        <authorList>
            <person name="Wang J."/>
            <person name="Hu S."/>
            <person name="Hu X."/>
            <person name="Zhang B."/>
            <person name="Dong D."/>
            <person name="Zhang S."/>
            <person name="Zhao K."/>
            <person name="Wu D."/>
        </authorList>
    </citation>
    <scope>NUCLEOTIDE SEQUENCE [LARGE SCALE GENOMIC DNA]</scope>
    <source>
        <strain evidence="5">KNP414</strain>
    </source>
</reference>
<organism evidence="4 5">
    <name type="scientific">Paenibacillus mucilaginosus (strain KNP414)</name>
    <dbReference type="NCBI Taxonomy" id="1036673"/>
    <lineage>
        <taxon>Bacteria</taxon>
        <taxon>Bacillati</taxon>
        <taxon>Bacillota</taxon>
        <taxon>Bacilli</taxon>
        <taxon>Bacillales</taxon>
        <taxon>Paenibacillaceae</taxon>
        <taxon>Paenibacillus</taxon>
    </lineage>
</organism>
<name>F8FJW1_PAEMK</name>
<dbReference type="GO" id="GO:0008810">
    <property type="term" value="F:cellulase activity"/>
    <property type="evidence" value="ECO:0007669"/>
    <property type="project" value="InterPro"/>
</dbReference>
<keyword evidence="2 4" id="KW-0378">Hydrolase</keyword>
<sequence length="266" mass="29185">MMKRVQRISTKIGALSAVLMLASVLAVSAATAASTSADGGKVYFDNNKQYLFNNAWGKSSVSGWSQSVYYNNASDLGWVWNWPTTSGGVKGYPSIVSGWHWTDGYTAGSGFPTRIWDNKNINTSVTYNFASNTSGVYNMTYDLWLHDTNNAKYNSRPTDEIMVWLNNTNAGALGTYIETVSIGGSSWNVYKGYVDDGTGGGWNVFSYLRTANTNSIDLNLKNFVDHAVYTKKWIANSKYISSVEFGTEVSSGSGQVNLSRWSLSVQ</sequence>
<dbReference type="PATRIC" id="fig|1036673.3.peg.4533"/>
<dbReference type="GO" id="GO:0000272">
    <property type="term" value="P:polysaccharide catabolic process"/>
    <property type="evidence" value="ECO:0007669"/>
    <property type="project" value="UniProtKB-KW"/>
</dbReference>
<dbReference type="Pfam" id="PF01670">
    <property type="entry name" value="Glyco_hydro_12"/>
    <property type="match status" value="1"/>
</dbReference>
<reference evidence="4 5" key="2">
    <citation type="journal article" date="2013" name="Genome Announc.">
        <title>Genome Sequence of Growth-Improving Paenibacillus mucilaginosus Strain KNP414.</title>
        <authorList>
            <person name="Lu J.J."/>
            <person name="Wang J.F."/>
            <person name="Hu X.F."/>
        </authorList>
    </citation>
    <scope>NUCLEOTIDE SEQUENCE [LARGE SCALE GENOMIC DNA]</scope>
    <source>
        <strain evidence="4 5">KNP414</strain>
    </source>
</reference>
<gene>
    <name evidence="4" type="ordered locus">KNP414_04917</name>
</gene>
<evidence type="ECO:0000313" key="4">
    <source>
        <dbReference type="EMBL" id="AEI43442.1"/>
    </source>
</evidence>
<dbReference type="Gene3D" id="2.60.120.180">
    <property type="match status" value="1"/>
</dbReference>
<keyword evidence="3" id="KW-0732">Signal</keyword>
<protein>
    <submittedName>
        <fullName evidence="4">Glycoside hydrolase family protein</fullName>
    </submittedName>
</protein>
<dbReference type="SUPFAM" id="SSF49899">
    <property type="entry name" value="Concanavalin A-like lectins/glucanases"/>
    <property type="match status" value="1"/>
</dbReference>
<dbReference type="InterPro" id="IPR013320">
    <property type="entry name" value="ConA-like_dom_sf"/>
</dbReference>
<dbReference type="EMBL" id="CP002869">
    <property type="protein sequence ID" value="AEI43442.1"/>
    <property type="molecule type" value="Genomic_DNA"/>
</dbReference>
<feature type="chain" id="PRO_5003376975" evidence="3">
    <location>
        <begin position="33"/>
        <end position="266"/>
    </location>
</feature>
<dbReference type="Proteomes" id="UP000006620">
    <property type="component" value="Chromosome"/>
</dbReference>
<evidence type="ECO:0000313" key="5">
    <source>
        <dbReference type="Proteomes" id="UP000006620"/>
    </source>
</evidence>
<dbReference type="RefSeq" id="WP_013918595.1">
    <property type="nucleotide sequence ID" value="NC_015690.1"/>
</dbReference>
<keyword evidence="2" id="KW-0624">Polysaccharide degradation</keyword>
<dbReference type="PANTHER" id="PTHR34002">
    <property type="entry name" value="BLR1656 PROTEIN"/>
    <property type="match status" value="1"/>
</dbReference>
<evidence type="ECO:0000256" key="2">
    <source>
        <dbReference type="RuleBase" id="RU361163"/>
    </source>
</evidence>